<evidence type="ECO:0000313" key="3">
    <source>
        <dbReference type="Proteomes" id="UP000185427"/>
    </source>
</evidence>
<accession>A0A0F4HBK5</accession>
<dbReference type="InterPro" id="IPR023214">
    <property type="entry name" value="HAD_sf"/>
</dbReference>
<gene>
    <name evidence="1" type="ORF">BUW47_03325</name>
    <name evidence="2" type="ORF">GC247_01950</name>
</gene>
<dbReference type="GO" id="GO:0005829">
    <property type="term" value="C:cytosol"/>
    <property type="evidence" value="ECO:0007669"/>
    <property type="project" value="TreeGrafter"/>
</dbReference>
<dbReference type="Proteomes" id="UP000185427">
    <property type="component" value="Chromosome"/>
</dbReference>
<dbReference type="EMBL" id="WHJL01000012">
    <property type="protein sequence ID" value="MPQ34702.1"/>
    <property type="molecule type" value="Genomic_DNA"/>
</dbReference>
<organism evidence="2 4">
    <name type="scientific">Limosilactobacillus fermentum</name>
    <name type="common">Lactobacillus fermentum</name>
    <dbReference type="NCBI Taxonomy" id="1613"/>
    <lineage>
        <taxon>Bacteria</taxon>
        <taxon>Bacillati</taxon>
        <taxon>Bacillota</taxon>
        <taxon>Bacilli</taxon>
        <taxon>Lactobacillales</taxon>
        <taxon>Lactobacillaceae</taxon>
        <taxon>Limosilactobacillus</taxon>
    </lineage>
</organism>
<dbReference type="OrthoDB" id="9790031at2"/>
<reference evidence="1 3" key="1">
    <citation type="submission" date="2016-12" db="EMBL/GenBank/DDBJ databases">
        <title>Complete Genome Sequence of Lactobacillus fermentum Strain SNUV175, a Probiotic for Treatment of Bacterial Vaginosis.</title>
        <authorList>
            <person name="Lee S."/>
            <person name="You H.J."/>
            <person name="Kwon B."/>
            <person name="Ko G."/>
        </authorList>
    </citation>
    <scope>NUCLEOTIDE SEQUENCE [LARGE SCALE GENOMIC DNA]</scope>
    <source>
        <strain evidence="1 3">SNUV175</strain>
    </source>
</reference>
<dbReference type="PANTHER" id="PTHR10000">
    <property type="entry name" value="PHOSPHOSERINE PHOSPHATASE"/>
    <property type="match status" value="1"/>
</dbReference>
<dbReference type="PANTHER" id="PTHR10000:SF8">
    <property type="entry name" value="HAD SUPERFAMILY HYDROLASE-LIKE, TYPE 3"/>
    <property type="match status" value="1"/>
</dbReference>
<keyword evidence="2" id="KW-0378">Hydrolase</keyword>
<reference evidence="2 4" key="2">
    <citation type="submission" date="2019-10" db="EMBL/GenBank/DDBJ databases">
        <title>Genome Sequencing and assembly of Lactobacillus fermentum I2, a lactic acid bacteria.</title>
        <authorList>
            <person name="Lopes L.S."/>
            <person name="Persinoti G.F."/>
            <person name="Riano-Pachon D.M."/>
            <person name="Labate C.A."/>
        </authorList>
    </citation>
    <scope>NUCLEOTIDE SEQUENCE [LARGE SCALE GENOMIC DNA]</scope>
    <source>
        <strain evidence="2 4">I2</strain>
    </source>
</reference>
<protein>
    <submittedName>
        <fullName evidence="1 2">Hydrolase</fullName>
    </submittedName>
</protein>
<dbReference type="GO" id="GO:0000287">
    <property type="term" value="F:magnesium ion binding"/>
    <property type="evidence" value="ECO:0007669"/>
    <property type="project" value="TreeGrafter"/>
</dbReference>
<dbReference type="Gene3D" id="3.40.50.1000">
    <property type="entry name" value="HAD superfamily/HAD-like"/>
    <property type="match status" value="1"/>
</dbReference>
<evidence type="ECO:0000313" key="1">
    <source>
        <dbReference type="EMBL" id="APU45531.1"/>
    </source>
</evidence>
<dbReference type="GO" id="GO:0016791">
    <property type="term" value="F:phosphatase activity"/>
    <property type="evidence" value="ECO:0007669"/>
    <property type="project" value="UniProtKB-ARBA"/>
</dbReference>
<dbReference type="PATRIC" id="fig|1613.32.peg.1442"/>
<dbReference type="SUPFAM" id="SSF56784">
    <property type="entry name" value="HAD-like"/>
    <property type="match status" value="1"/>
</dbReference>
<evidence type="ECO:0000313" key="2">
    <source>
        <dbReference type="EMBL" id="MPQ34702.1"/>
    </source>
</evidence>
<name>A0A0F4HBK5_LIMFE</name>
<dbReference type="Pfam" id="PF08282">
    <property type="entry name" value="Hydrolase_3"/>
    <property type="match status" value="1"/>
</dbReference>
<dbReference type="EMBL" id="CP019030">
    <property type="protein sequence ID" value="APU45531.1"/>
    <property type="molecule type" value="Genomic_DNA"/>
</dbReference>
<dbReference type="Gene3D" id="3.30.1240.10">
    <property type="match status" value="1"/>
</dbReference>
<dbReference type="InterPro" id="IPR036412">
    <property type="entry name" value="HAD-like_sf"/>
</dbReference>
<evidence type="ECO:0000313" key="4">
    <source>
        <dbReference type="Proteomes" id="UP000466799"/>
    </source>
</evidence>
<sequence>MFGKGGLTMTNYLVSDLDHTLLNERGALSPVTQAAVAAVADRVMLASARHPGQMTVLIDQLGLTGPQVALNGALIFAGASGETLRAQPIDDRDAQAVVELVAERFGEVNFTWMDAAAWHVSFVDAAVEFDQCLVPVPLAMDGLKPAGALMLLMIVSDPGMFQTLGQLLKSAFPKLTISPAGDGYLTITAPGVDKGRAVDYLVSTGISRAKVVAVGDDENDLPLLNRAGHAAAVGNAASVVKQRAQVLLPTNEEDGVATLIKSWSSI</sequence>
<dbReference type="Proteomes" id="UP000466799">
    <property type="component" value="Unassembled WGS sequence"/>
</dbReference>
<proteinExistence type="predicted"/>
<dbReference type="AlphaFoldDB" id="A0A0F4HBK5"/>